<proteinExistence type="predicted"/>
<dbReference type="EMBL" id="QGMJ01001501">
    <property type="protein sequence ID" value="TVY31457.1"/>
    <property type="molecule type" value="Genomic_DNA"/>
</dbReference>
<evidence type="ECO:0000313" key="2">
    <source>
        <dbReference type="EMBL" id="TVY31457.1"/>
    </source>
</evidence>
<evidence type="ECO:0000313" key="3">
    <source>
        <dbReference type="Proteomes" id="UP000462212"/>
    </source>
</evidence>
<protein>
    <submittedName>
        <fullName evidence="2">Uncharacterized protein</fullName>
    </submittedName>
</protein>
<evidence type="ECO:0000256" key="1">
    <source>
        <dbReference type="SAM" id="MobiDB-lite"/>
    </source>
</evidence>
<gene>
    <name evidence="2" type="ORF">LSUB1_G008588</name>
</gene>
<name>A0A8H8RBF5_9HELO</name>
<dbReference type="AlphaFoldDB" id="A0A8H8RBF5"/>
<comment type="caution">
    <text evidence="2">The sequence shown here is derived from an EMBL/GenBank/DDBJ whole genome shotgun (WGS) entry which is preliminary data.</text>
</comment>
<sequence length="186" mass="20621">MPYYDLRSILRSVPPWQNPHSAHLQNLALRKILGTFHTSPIQAIEVEASLSPPAIRLDAATRKYAFRLAKLSPDHPVNRQISNASDTSDSSDSSDSSDFSSFSSPPKYSLQRIASTIAPLLSSKTEPIQHFHFAPWDRSMPWATHIAKLPKAEAATAHRLQLQTQSPNRVLYYTDGSQMPDSTGIG</sequence>
<keyword evidence="3" id="KW-1185">Reference proteome</keyword>
<feature type="region of interest" description="Disordered" evidence="1">
    <location>
        <begin position="76"/>
        <end position="106"/>
    </location>
</feature>
<dbReference type="OrthoDB" id="3261222at2759"/>
<accession>A0A8H8RBF5</accession>
<dbReference type="Proteomes" id="UP000462212">
    <property type="component" value="Unassembled WGS sequence"/>
</dbReference>
<feature type="compositionally biased region" description="Low complexity" evidence="1">
    <location>
        <begin position="85"/>
        <end position="104"/>
    </location>
</feature>
<dbReference type="PANTHER" id="PTHR33481:SF1">
    <property type="entry name" value="ENDONUCLEASE_EXONUCLEASE_PHOSPHATASE DOMAIN-CONTAINING PROTEIN-RELATED"/>
    <property type="match status" value="1"/>
</dbReference>
<reference evidence="2 3" key="1">
    <citation type="submission" date="2018-05" db="EMBL/GenBank/DDBJ databases">
        <title>Genome sequencing and assembly of the regulated plant pathogen Lachnellula willkommii and related sister species for the development of diagnostic species identification markers.</title>
        <authorList>
            <person name="Giroux E."/>
            <person name="Bilodeau G."/>
        </authorList>
    </citation>
    <scope>NUCLEOTIDE SEQUENCE [LARGE SCALE GENOMIC DNA]</scope>
    <source>
        <strain evidence="2 3">CBS 197.66</strain>
    </source>
</reference>
<feature type="non-terminal residue" evidence="2">
    <location>
        <position position="1"/>
    </location>
</feature>
<dbReference type="PANTHER" id="PTHR33481">
    <property type="entry name" value="REVERSE TRANSCRIPTASE"/>
    <property type="match status" value="1"/>
</dbReference>
<organism evidence="2 3">
    <name type="scientific">Lachnellula subtilissima</name>
    <dbReference type="NCBI Taxonomy" id="602034"/>
    <lineage>
        <taxon>Eukaryota</taxon>
        <taxon>Fungi</taxon>
        <taxon>Dikarya</taxon>
        <taxon>Ascomycota</taxon>
        <taxon>Pezizomycotina</taxon>
        <taxon>Leotiomycetes</taxon>
        <taxon>Helotiales</taxon>
        <taxon>Lachnaceae</taxon>
        <taxon>Lachnellula</taxon>
    </lineage>
</organism>